<feature type="non-terminal residue" evidence="3">
    <location>
        <position position="491"/>
    </location>
</feature>
<dbReference type="Gene3D" id="2.120.10.80">
    <property type="entry name" value="Kelch-type beta propeller"/>
    <property type="match status" value="1"/>
</dbReference>
<keyword evidence="4" id="KW-1185">Reference proteome</keyword>
<evidence type="ECO:0000313" key="3">
    <source>
        <dbReference type="EMBL" id="GER29207.1"/>
    </source>
</evidence>
<feature type="region of interest" description="Disordered" evidence="1">
    <location>
        <begin position="50"/>
        <end position="84"/>
    </location>
</feature>
<evidence type="ECO:0000259" key="2">
    <source>
        <dbReference type="Pfam" id="PF25210"/>
    </source>
</evidence>
<evidence type="ECO:0000313" key="4">
    <source>
        <dbReference type="Proteomes" id="UP000325081"/>
    </source>
</evidence>
<sequence>MYTQESSCFSKRLIFFAYLEKHASATVNETSSIRRRQLRDRCAGAEIAKNGGSESETFGLEGSSGPVGSQQVSGTDSDSEPGGVKKEYMDGCAVEVAVPSGKRIKCFYLIYNHGKDEDDHHSFSCFALNKGTADTSAFSISPAPGMTKPLPIYLSSAAVALGSTIYIIGGLCRPDFFPEGFFDVLRSEDGWWEAAPMHIPRLRPAAAAIDGKIYVLGGSDMYSPDDGECFDPKTNRWELLPSAGYDAGLPYIVCPYVSRDVGKSILVHSACDGGTLHAYVLATREWDLVSRDFSECDMPAAVVGDFMYTLLNGRDKKRRPLHGYHLIHKKWIPVDIDPEKEFCTEDAWLLLLHGDLYMSRPCSQMICTSSLLLPVHVFLASALCPVIMQLPLLVILQARAKIYDDSALDTVLQFRFSARLRASPPTPISTSSSPRLRHHLLASRPPRRPASNSTFSFQSTFKGIHVYQELRELSKTREEDAETLKTLLDES</sequence>
<dbReference type="InterPro" id="IPR057499">
    <property type="entry name" value="Kelch_FKB95"/>
</dbReference>
<dbReference type="InterPro" id="IPR050354">
    <property type="entry name" value="F-box/kelch-repeat_ARATH"/>
</dbReference>
<reference evidence="4" key="1">
    <citation type="journal article" date="2019" name="Curr. Biol.">
        <title>Genome Sequence of Striga asiatica Provides Insight into the Evolution of Plant Parasitism.</title>
        <authorList>
            <person name="Yoshida S."/>
            <person name="Kim S."/>
            <person name="Wafula E.K."/>
            <person name="Tanskanen J."/>
            <person name="Kim Y.M."/>
            <person name="Honaas L."/>
            <person name="Yang Z."/>
            <person name="Spallek T."/>
            <person name="Conn C.E."/>
            <person name="Ichihashi Y."/>
            <person name="Cheong K."/>
            <person name="Cui S."/>
            <person name="Der J.P."/>
            <person name="Gundlach H."/>
            <person name="Jiao Y."/>
            <person name="Hori C."/>
            <person name="Ishida J.K."/>
            <person name="Kasahara H."/>
            <person name="Kiba T."/>
            <person name="Kim M.S."/>
            <person name="Koo N."/>
            <person name="Laohavisit A."/>
            <person name="Lee Y.H."/>
            <person name="Lumba S."/>
            <person name="McCourt P."/>
            <person name="Mortimer J.C."/>
            <person name="Mutuku J.M."/>
            <person name="Nomura T."/>
            <person name="Sasaki-Sekimoto Y."/>
            <person name="Seto Y."/>
            <person name="Wang Y."/>
            <person name="Wakatake T."/>
            <person name="Sakakibara H."/>
            <person name="Demura T."/>
            <person name="Yamaguchi S."/>
            <person name="Yoneyama K."/>
            <person name="Manabe R.I."/>
            <person name="Nelson D.C."/>
            <person name="Schulman A.H."/>
            <person name="Timko M.P."/>
            <person name="dePamphilis C.W."/>
            <person name="Choi D."/>
            <person name="Shirasu K."/>
        </authorList>
    </citation>
    <scope>NUCLEOTIDE SEQUENCE [LARGE SCALE GENOMIC DNA]</scope>
    <source>
        <strain evidence="4">cv. UVA1</strain>
    </source>
</reference>
<feature type="domain" description="FKB95-like N-terminal Kelch" evidence="2">
    <location>
        <begin position="141"/>
        <end position="331"/>
    </location>
</feature>
<dbReference type="OrthoDB" id="875808at2759"/>
<protein>
    <submittedName>
        <fullName evidence="3">Galactose oxidase/kelch repeat superfamily protein</fullName>
    </submittedName>
</protein>
<dbReference type="AlphaFoldDB" id="A0A5A7P9A5"/>
<dbReference type="EMBL" id="BKCP01003336">
    <property type="protein sequence ID" value="GER29207.1"/>
    <property type="molecule type" value="Genomic_DNA"/>
</dbReference>
<dbReference type="Proteomes" id="UP000325081">
    <property type="component" value="Unassembled WGS sequence"/>
</dbReference>
<dbReference type="PANTHER" id="PTHR24414">
    <property type="entry name" value="F-BOX/KELCH-REPEAT PROTEIN SKIP4"/>
    <property type="match status" value="1"/>
</dbReference>
<name>A0A5A7P9A5_STRAF</name>
<dbReference type="InterPro" id="IPR015915">
    <property type="entry name" value="Kelch-typ_b-propeller"/>
</dbReference>
<dbReference type="Pfam" id="PF25210">
    <property type="entry name" value="Kelch_FKB95"/>
    <property type="match status" value="1"/>
</dbReference>
<dbReference type="SUPFAM" id="SSF117281">
    <property type="entry name" value="Kelch motif"/>
    <property type="match status" value="1"/>
</dbReference>
<comment type="caution">
    <text evidence="3">The sequence shown here is derived from an EMBL/GenBank/DDBJ whole genome shotgun (WGS) entry which is preliminary data.</text>
</comment>
<dbReference type="PANTHER" id="PTHR24414:SF199">
    <property type="entry name" value="F-BOX_KELCH-REPEAT PROTEIN SKIP6-LIKE"/>
    <property type="match status" value="1"/>
</dbReference>
<evidence type="ECO:0000256" key="1">
    <source>
        <dbReference type="SAM" id="MobiDB-lite"/>
    </source>
</evidence>
<gene>
    <name evidence="3" type="ORF">STAS_05060</name>
</gene>
<proteinExistence type="predicted"/>
<accession>A0A5A7P9A5</accession>
<feature type="compositionally biased region" description="Low complexity" evidence="1">
    <location>
        <begin position="63"/>
        <end position="74"/>
    </location>
</feature>
<organism evidence="3 4">
    <name type="scientific">Striga asiatica</name>
    <name type="common">Asiatic witchweed</name>
    <name type="synonym">Buchnera asiatica</name>
    <dbReference type="NCBI Taxonomy" id="4170"/>
    <lineage>
        <taxon>Eukaryota</taxon>
        <taxon>Viridiplantae</taxon>
        <taxon>Streptophyta</taxon>
        <taxon>Embryophyta</taxon>
        <taxon>Tracheophyta</taxon>
        <taxon>Spermatophyta</taxon>
        <taxon>Magnoliopsida</taxon>
        <taxon>eudicotyledons</taxon>
        <taxon>Gunneridae</taxon>
        <taxon>Pentapetalae</taxon>
        <taxon>asterids</taxon>
        <taxon>lamiids</taxon>
        <taxon>Lamiales</taxon>
        <taxon>Orobanchaceae</taxon>
        <taxon>Buchnereae</taxon>
        <taxon>Striga</taxon>
    </lineage>
</organism>